<dbReference type="PANTHER" id="PTHR47481:SF22">
    <property type="entry name" value="RETROTRANSPOSON GAG DOMAIN-CONTAINING PROTEIN"/>
    <property type="match status" value="1"/>
</dbReference>
<reference evidence="1 2" key="1">
    <citation type="journal article" date="2018" name="PLoS Genet.">
        <title>Population sequencing reveals clonal diversity and ancestral inbreeding in the grapevine cultivar Chardonnay.</title>
        <authorList>
            <person name="Roach M.J."/>
            <person name="Johnson D.L."/>
            <person name="Bohlmann J."/>
            <person name="van Vuuren H.J."/>
            <person name="Jones S.J."/>
            <person name="Pretorius I.S."/>
            <person name="Schmidt S.A."/>
            <person name="Borneman A.R."/>
        </authorList>
    </citation>
    <scope>NUCLEOTIDE SEQUENCE [LARGE SCALE GENOMIC DNA]</scope>
    <source>
        <strain evidence="2">cv. Chardonnay</strain>
        <tissue evidence="1">Leaf</tissue>
    </source>
</reference>
<dbReference type="AlphaFoldDB" id="A0A438IB51"/>
<dbReference type="PANTHER" id="PTHR47481">
    <property type="match status" value="1"/>
</dbReference>
<dbReference type="EMBL" id="QGNW01000125">
    <property type="protein sequence ID" value="RVW93941.1"/>
    <property type="molecule type" value="Genomic_DNA"/>
</dbReference>
<organism evidence="1 2">
    <name type="scientific">Vitis vinifera</name>
    <name type="common">Grape</name>
    <dbReference type="NCBI Taxonomy" id="29760"/>
    <lineage>
        <taxon>Eukaryota</taxon>
        <taxon>Viridiplantae</taxon>
        <taxon>Streptophyta</taxon>
        <taxon>Embryophyta</taxon>
        <taxon>Tracheophyta</taxon>
        <taxon>Spermatophyta</taxon>
        <taxon>Magnoliopsida</taxon>
        <taxon>eudicotyledons</taxon>
        <taxon>Gunneridae</taxon>
        <taxon>Pentapetalae</taxon>
        <taxon>rosids</taxon>
        <taxon>Vitales</taxon>
        <taxon>Vitaceae</taxon>
        <taxon>Viteae</taxon>
        <taxon>Vitis</taxon>
    </lineage>
</organism>
<evidence type="ECO:0000313" key="1">
    <source>
        <dbReference type="EMBL" id="RVW93941.1"/>
    </source>
</evidence>
<comment type="caution">
    <text evidence="1">The sequence shown here is derived from an EMBL/GenBank/DDBJ whole genome shotgun (WGS) entry which is preliminary data.</text>
</comment>
<evidence type="ECO:0000313" key="2">
    <source>
        <dbReference type="Proteomes" id="UP000288805"/>
    </source>
</evidence>
<sequence length="128" mass="14757">MIEAWMALENIFSVSSKARLMQLRLEFQTTRKDTMSMMEYLLKVKIIVDNLAAIGELVSEKDQVLQILGRLGVDYSPIVAPITTREDDISIHLIHNILLTHEQRLTFQNIIPKKTPYLPMMLSLKCNK</sequence>
<gene>
    <name evidence="1" type="ORF">CK203_034080</name>
</gene>
<accession>A0A438IB51</accession>
<evidence type="ECO:0008006" key="3">
    <source>
        <dbReference type="Google" id="ProtNLM"/>
    </source>
</evidence>
<dbReference type="Pfam" id="PF14223">
    <property type="entry name" value="Retrotran_gag_2"/>
    <property type="match status" value="1"/>
</dbReference>
<name>A0A438IB51_VITVI</name>
<dbReference type="Proteomes" id="UP000288805">
    <property type="component" value="Unassembled WGS sequence"/>
</dbReference>
<protein>
    <recommendedName>
        <fullName evidence="3">Retrovirus-related Pol polyprotein from transposon RE1</fullName>
    </recommendedName>
</protein>
<proteinExistence type="predicted"/>